<accession>E4WVT2</accession>
<dbReference type="EMBL" id="FN653017">
    <property type="protein sequence ID" value="CBY21235.1"/>
    <property type="molecule type" value="Genomic_DNA"/>
</dbReference>
<reference evidence="2" key="1">
    <citation type="journal article" date="2010" name="Science">
        <title>Plasticity of animal genome architecture unmasked by rapid evolution of a pelagic tunicate.</title>
        <authorList>
            <person name="Denoeud F."/>
            <person name="Henriet S."/>
            <person name="Mungpakdee S."/>
            <person name="Aury J.M."/>
            <person name="Da Silva C."/>
            <person name="Brinkmann H."/>
            <person name="Mikhaleva J."/>
            <person name="Olsen L.C."/>
            <person name="Jubin C."/>
            <person name="Canestro C."/>
            <person name="Bouquet J.M."/>
            <person name="Danks G."/>
            <person name="Poulain J."/>
            <person name="Campsteijn C."/>
            <person name="Adamski M."/>
            <person name="Cross I."/>
            <person name="Yadetie F."/>
            <person name="Muffato M."/>
            <person name="Louis A."/>
            <person name="Butcher S."/>
            <person name="Tsagkogeorga G."/>
            <person name="Konrad A."/>
            <person name="Singh S."/>
            <person name="Jensen M.F."/>
            <person name="Cong E.H."/>
            <person name="Eikeseth-Otteraa H."/>
            <person name="Noel B."/>
            <person name="Anthouard V."/>
            <person name="Porcel B.M."/>
            <person name="Kachouri-Lafond R."/>
            <person name="Nishino A."/>
            <person name="Ugolini M."/>
            <person name="Chourrout P."/>
            <person name="Nishida H."/>
            <person name="Aasland R."/>
            <person name="Huzurbazar S."/>
            <person name="Westhof E."/>
            <person name="Delsuc F."/>
            <person name="Lehrach H."/>
            <person name="Reinhardt R."/>
            <person name="Weissenbach J."/>
            <person name="Roy S.W."/>
            <person name="Artiguenave F."/>
            <person name="Postlethwait J.H."/>
            <person name="Manak J.R."/>
            <person name="Thompson E.M."/>
            <person name="Jaillon O."/>
            <person name="Du Pasquier L."/>
            <person name="Boudinot P."/>
            <person name="Liberles D.A."/>
            <person name="Volff J.N."/>
            <person name="Philippe H."/>
            <person name="Lenhard B."/>
            <person name="Roest Crollius H."/>
            <person name="Wincker P."/>
            <person name="Chourrout D."/>
        </authorList>
    </citation>
    <scope>NUCLEOTIDE SEQUENCE [LARGE SCALE GENOMIC DNA]</scope>
</reference>
<evidence type="ECO:0000313" key="2">
    <source>
        <dbReference type="EMBL" id="CBY21235.1"/>
    </source>
</evidence>
<sequence>MKLVNLFLSTLSFVKGKVLILSDLMYDFRFNILIQDKIKLPPHKRQNLRPPLIRRTTLEEGALECTFISVLTCSFFLSKDLF</sequence>
<gene>
    <name evidence="2" type="ORF">GSOID_T00008990001</name>
</gene>
<feature type="signal peptide" evidence="1">
    <location>
        <begin position="1"/>
        <end position="16"/>
    </location>
</feature>
<evidence type="ECO:0000313" key="3">
    <source>
        <dbReference type="Proteomes" id="UP000001307"/>
    </source>
</evidence>
<evidence type="ECO:0000256" key="1">
    <source>
        <dbReference type="SAM" id="SignalP"/>
    </source>
</evidence>
<dbReference type="InParanoid" id="E4WVT2"/>
<feature type="chain" id="PRO_5003192036" evidence="1">
    <location>
        <begin position="17"/>
        <end position="82"/>
    </location>
</feature>
<protein>
    <submittedName>
        <fullName evidence="2">Uncharacterized protein</fullName>
    </submittedName>
</protein>
<keyword evidence="1" id="KW-0732">Signal</keyword>
<proteinExistence type="predicted"/>
<dbReference type="Proteomes" id="UP000001307">
    <property type="component" value="Unassembled WGS sequence"/>
</dbReference>
<organism evidence="2">
    <name type="scientific">Oikopleura dioica</name>
    <name type="common">Tunicate</name>
    <dbReference type="NCBI Taxonomy" id="34765"/>
    <lineage>
        <taxon>Eukaryota</taxon>
        <taxon>Metazoa</taxon>
        <taxon>Chordata</taxon>
        <taxon>Tunicata</taxon>
        <taxon>Appendicularia</taxon>
        <taxon>Copelata</taxon>
        <taxon>Oikopleuridae</taxon>
        <taxon>Oikopleura</taxon>
    </lineage>
</organism>
<dbReference type="AlphaFoldDB" id="E4WVT2"/>
<name>E4WVT2_OIKDI</name>
<keyword evidence="3" id="KW-1185">Reference proteome</keyword>